<accession>A0A1T5DU60</accession>
<name>A0A1T5DU60_9BACT</name>
<dbReference type="RefSeq" id="WP_079684045.1">
    <property type="nucleotide sequence ID" value="NZ_FUYQ01000021.1"/>
</dbReference>
<keyword evidence="3" id="KW-1185">Reference proteome</keyword>
<gene>
    <name evidence="2" type="ORF">SAMN05660349_02623</name>
</gene>
<evidence type="ECO:0000313" key="2">
    <source>
        <dbReference type="EMBL" id="SKB75264.1"/>
    </source>
</evidence>
<reference evidence="3" key="1">
    <citation type="submission" date="2017-02" db="EMBL/GenBank/DDBJ databases">
        <authorList>
            <person name="Varghese N."/>
            <person name="Submissions S."/>
        </authorList>
    </citation>
    <scope>NUCLEOTIDE SEQUENCE [LARGE SCALE GENOMIC DNA]</scope>
    <source>
        <strain evidence="3">DSM 24967</strain>
    </source>
</reference>
<evidence type="ECO:0000313" key="3">
    <source>
        <dbReference type="Proteomes" id="UP000190852"/>
    </source>
</evidence>
<keyword evidence="1" id="KW-0732">Signal</keyword>
<organism evidence="2 3">
    <name type="scientific">Parabacteroides chartae</name>
    <dbReference type="NCBI Taxonomy" id="1037355"/>
    <lineage>
        <taxon>Bacteria</taxon>
        <taxon>Pseudomonadati</taxon>
        <taxon>Bacteroidota</taxon>
        <taxon>Bacteroidia</taxon>
        <taxon>Bacteroidales</taxon>
        <taxon>Tannerellaceae</taxon>
        <taxon>Parabacteroides</taxon>
    </lineage>
</organism>
<proteinExistence type="predicted"/>
<sequence length="401" mass="45112">MKKVTLLLIYLLLTSLSYGNSRPHPNKMYVKRLGDTIYIGTKFDEKSDLLICFRKCLNNNLMGFYQVGIAANTTDSPLPDVSRNPDKVINLAYSDNIGPISIEGNFCGANHCYKEDYTKKIKTATCDWFSFTADEKPLDNNRLIACKEIQINVVNTIYNPLLPTYGADGKTVISLDSVLCLEKVEYRVAGRSISVNTEHTYVQRDPVKVTTYYGMQSMAKGDEIYFPGGSTADFVKKQAGINNPKSAYPELSSWIQRDSAGSWYEACWMNPSYELGRRALITEDDNMAFTSGTKVYHRLINGQVAKKGTINKWSGCYTWFTPLIDNDRLLCYEMKYNGGNYLFIQTKKAVSSVFDLPAGYTNHVYSVWHTDKTQSVTTHSGKAPIKLVSKDPGTTILKIEN</sequence>
<dbReference type="AlphaFoldDB" id="A0A1T5DU60"/>
<evidence type="ECO:0000256" key="1">
    <source>
        <dbReference type="SAM" id="SignalP"/>
    </source>
</evidence>
<dbReference type="Proteomes" id="UP000190852">
    <property type="component" value="Unassembled WGS sequence"/>
</dbReference>
<dbReference type="EMBL" id="FUYQ01000021">
    <property type="protein sequence ID" value="SKB75264.1"/>
    <property type="molecule type" value="Genomic_DNA"/>
</dbReference>
<feature type="signal peptide" evidence="1">
    <location>
        <begin position="1"/>
        <end position="19"/>
    </location>
</feature>
<protein>
    <submittedName>
        <fullName evidence="2">Uncharacterized protein</fullName>
    </submittedName>
</protein>
<feature type="chain" id="PRO_5010526777" evidence="1">
    <location>
        <begin position="20"/>
        <end position="401"/>
    </location>
</feature>